<evidence type="ECO:0000259" key="1">
    <source>
        <dbReference type="PROSITE" id="PS51464"/>
    </source>
</evidence>
<dbReference type="InterPro" id="IPR001347">
    <property type="entry name" value="SIS_dom"/>
</dbReference>
<dbReference type="Pfam" id="PF13580">
    <property type="entry name" value="SIS_2"/>
    <property type="match status" value="1"/>
</dbReference>
<name>A0A381R521_9ZZZZ</name>
<protein>
    <recommendedName>
        <fullName evidence="1">SIS domain-containing protein</fullName>
    </recommendedName>
</protein>
<dbReference type="GO" id="GO:1901135">
    <property type="term" value="P:carbohydrate derivative metabolic process"/>
    <property type="evidence" value="ECO:0007669"/>
    <property type="project" value="InterPro"/>
</dbReference>
<dbReference type="EMBL" id="UINC01001674">
    <property type="protein sequence ID" value="SUZ86304.1"/>
    <property type="molecule type" value="Genomic_DNA"/>
</dbReference>
<accession>A0A381R521</accession>
<dbReference type="CDD" id="cd05013">
    <property type="entry name" value="SIS_RpiR"/>
    <property type="match status" value="1"/>
</dbReference>
<dbReference type="Gene3D" id="3.40.50.10490">
    <property type="entry name" value="Glucose-6-phosphate isomerase like protein, domain 1"/>
    <property type="match status" value="1"/>
</dbReference>
<dbReference type="SUPFAM" id="SSF53697">
    <property type="entry name" value="SIS domain"/>
    <property type="match status" value="1"/>
</dbReference>
<gene>
    <name evidence="2" type="ORF">METZ01_LOCUS39158</name>
</gene>
<dbReference type="InterPro" id="IPR035472">
    <property type="entry name" value="RpiR-like_SIS"/>
</dbReference>
<dbReference type="GO" id="GO:0097367">
    <property type="term" value="F:carbohydrate derivative binding"/>
    <property type="evidence" value="ECO:0007669"/>
    <property type="project" value="InterPro"/>
</dbReference>
<dbReference type="AlphaFoldDB" id="A0A381R521"/>
<reference evidence="2" key="1">
    <citation type="submission" date="2018-05" db="EMBL/GenBank/DDBJ databases">
        <authorList>
            <person name="Lanie J.A."/>
            <person name="Ng W.-L."/>
            <person name="Kazmierczak K.M."/>
            <person name="Andrzejewski T.M."/>
            <person name="Davidsen T.M."/>
            <person name="Wayne K.J."/>
            <person name="Tettelin H."/>
            <person name="Glass J.I."/>
            <person name="Rusch D."/>
            <person name="Podicherti R."/>
            <person name="Tsui H.-C.T."/>
            <person name="Winkler M.E."/>
        </authorList>
    </citation>
    <scope>NUCLEOTIDE SEQUENCE</scope>
</reference>
<dbReference type="PROSITE" id="PS51464">
    <property type="entry name" value="SIS"/>
    <property type="match status" value="1"/>
</dbReference>
<sequence>MSAGLDYFNNTIKLINGLRDKEMDNILKASELCANSISKKGLVFMFGAGHSRIMCEEMTPRQGCFPGFFALVEHAVSNHSSIIGANGLRGPMFLEKYYGYAEEILSGFKFGKNDVMIIISVSGIRPLIVEMALGAKKRGLPVISIVSREHCESSKPGHKSGKKLIDVSDIVIDSQCPPGDCVVELDGLEWKTGPVSTVMGALITNMIRCEVGERLIKRGVKLELLPSHQAVGNPKVHEQLDRFYESYRLSLSHLFQ</sequence>
<feature type="domain" description="SIS" evidence="1">
    <location>
        <begin position="33"/>
        <end position="217"/>
    </location>
</feature>
<dbReference type="NCBIfam" id="NF002805">
    <property type="entry name" value="PRK02947.1"/>
    <property type="match status" value="1"/>
</dbReference>
<organism evidence="2">
    <name type="scientific">marine metagenome</name>
    <dbReference type="NCBI Taxonomy" id="408172"/>
    <lineage>
        <taxon>unclassified sequences</taxon>
        <taxon>metagenomes</taxon>
        <taxon>ecological metagenomes</taxon>
    </lineage>
</organism>
<dbReference type="PANTHER" id="PTHR30390">
    <property type="entry name" value="SEDOHEPTULOSE 7-PHOSPHATE ISOMERASE / DNAA INITIATOR-ASSOCIATING FACTOR FOR REPLICATION INITIATION"/>
    <property type="match status" value="1"/>
</dbReference>
<proteinExistence type="predicted"/>
<dbReference type="InterPro" id="IPR050099">
    <property type="entry name" value="SIS_GmhA/DiaA_subfam"/>
</dbReference>
<evidence type="ECO:0000313" key="2">
    <source>
        <dbReference type="EMBL" id="SUZ86304.1"/>
    </source>
</evidence>
<dbReference type="PANTHER" id="PTHR30390:SF7">
    <property type="entry name" value="PHOSPHOHEPTOSE ISOMERASE"/>
    <property type="match status" value="1"/>
</dbReference>
<dbReference type="InterPro" id="IPR046348">
    <property type="entry name" value="SIS_dom_sf"/>
</dbReference>